<reference evidence="6 7" key="1">
    <citation type="submission" date="2009-12" db="EMBL/GenBank/DDBJ databases">
        <title>The Genome Sequence of Anolis carolinensis (Green Anole Lizard).</title>
        <authorList>
            <consortium name="The Genome Sequencing Platform"/>
            <person name="Di Palma F."/>
            <person name="Alfoldi J."/>
            <person name="Heiman D."/>
            <person name="Young S."/>
            <person name="Grabherr M."/>
            <person name="Johnson J."/>
            <person name="Lander E.S."/>
            <person name="Lindblad-Toh K."/>
        </authorList>
    </citation>
    <scope>NUCLEOTIDE SEQUENCE [LARGE SCALE GENOMIC DNA]</scope>
    <source>
        <strain evidence="6 7">JBL SC #1</strain>
    </source>
</reference>
<dbReference type="GeneTree" id="ENSGT00990000203541"/>
<keyword evidence="4 5" id="KW-0472">Membrane</keyword>
<evidence type="ECO:0000256" key="1">
    <source>
        <dbReference type="ARBA" id="ARBA00004141"/>
    </source>
</evidence>
<protein>
    <recommendedName>
        <fullName evidence="8">LHFPL tetraspan subfamily member 4</fullName>
    </recommendedName>
</protein>
<keyword evidence="3 5" id="KW-1133">Transmembrane helix</keyword>
<proteinExistence type="predicted"/>
<organism evidence="6 7">
    <name type="scientific">Anolis carolinensis</name>
    <name type="common">Green anole</name>
    <name type="synonym">American chameleon</name>
    <dbReference type="NCBI Taxonomy" id="28377"/>
    <lineage>
        <taxon>Eukaryota</taxon>
        <taxon>Metazoa</taxon>
        <taxon>Chordata</taxon>
        <taxon>Craniata</taxon>
        <taxon>Vertebrata</taxon>
        <taxon>Euteleostomi</taxon>
        <taxon>Lepidosauria</taxon>
        <taxon>Squamata</taxon>
        <taxon>Bifurcata</taxon>
        <taxon>Unidentata</taxon>
        <taxon>Episquamata</taxon>
        <taxon>Toxicofera</taxon>
        <taxon>Iguania</taxon>
        <taxon>Dactyloidae</taxon>
        <taxon>Anolis</taxon>
    </lineage>
</organism>
<keyword evidence="2 5" id="KW-0812">Transmembrane</keyword>
<feature type="transmembrane region" description="Helical" evidence="5">
    <location>
        <begin position="104"/>
        <end position="127"/>
    </location>
</feature>
<dbReference type="eggNOG" id="KOG4026">
    <property type="taxonomic scope" value="Eukaryota"/>
</dbReference>
<reference evidence="6" key="3">
    <citation type="submission" date="2025-09" db="UniProtKB">
        <authorList>
            <consortium name="Ensembl"/>
        </authorList>
    </citation>
    <scope>IDENTIFICATION</scope>
</reference>
<dbReference type="HOGENOM" id="CLU_084868_1_2_1"/>
<dbReference type="Pfam" id="PF10242">
    <property type="entry name" value="L_HMGIC_fpl"/>
    <property type="match status" value="1"/>
</dbReference>
<name>G1KKQ0_ANOCA</name>
<dbReference type="InterPro" id="IPR019372">
    <property type="entry name" value="LHFPL"/>
</dbReference>
<dbReference type="Ensembl" id="ENSACAT00000010990.4">
    <property type="protein sequence ID" value="ENSACAP00000010767.4"/>
    <property type="gene ID" value="ENSACAG00000010973.4"/>
</dbReference>
<evidence type="ECO:0008006" key="8">
    <source>
        <dbReference type="Google" id="ProtNLM"/>
    </source>
</evidence>
<evidence type="ECO:0000313" key="6">
    <source>
        <dbReference type="Ensembl" id="ENSACAP00000010767.4"/>
    </source>
</evidence>
<dbReference type="GO" id="GO:0007605">
    <property type="term" value="P:sensory perception of sound"/>
    <property type="evidence" value="ECO:0000318"/>
    <property type="project" value="GO_Central"/>
</dbReference>
<feature type="transmembrane region" description="Helical" evidence="5">
    <location>
        <begin position="288"/>
        <end position="303"/>
    </location>
</feature>
<accession>G1KKQ0</accession>
<evidence type="ECO:0000256" key="5">
    <source>
        <dbReference type="SAM" id="Phobius"/>
    </source>
</evidence>
<keyword evidence="7" id="KW-1185">Reference proteome</keyword>
<dbReference type="PANTHER" id="PTHR12489:SF17">
    <property type="entry name" value="LHFPL TETRASPAN SUBFAMILY MEMBER 4B"/>
    <property type="match status" value="1"/>
</dbReference>
<dbReference type="AlphaFoldDB" id="G1KKQ0"/>
<dbReference type="GO" id="GO:0005886">
    <property type="term" value="C:plasma membrane"/>
    <property type="evidence" value="ECO:0000318"/>
    <property type="project" value="GO_Central"/>
</dbReference>
<evidence type="ECO:0000313" key="7">
    <source>
        <dbReference type="Proteomes" id="UP000001646"/>
    </source>
</evidence>
<evidence type="ECO:0000256" key="2">
    <source>
        <dbReference type="ARBA" id="ARBA00022692"/>
    </source>
</evidence>
<evidence type="ECO:0000256" key="3">
    <source>
        <dbReference type="ARBA" id="ARBA00022989"/>
    </source>
</evidence>
<sequence length="336" mass="36579">MLPAREAAALYQTDFVRNARAVGALWAGCTLCFGILEVVVLIQPTWVQTASLTYELPPSGILSDPSVSAVGSFGLYQVCTERDNVLQCEGSLVTLTPIPSFKAAAVFVLMALVLVMGSVASLGLFWFCSPGTVYKVAAWQQLSAGERGRDPSWGAKGDVFWHRTGGCSNLPGPWLPGFPRWLGSARSEGSLWPAGEELHPGCLQHTLGLHPGIAWHCRCPGPSHACFCAGKPAGCAATRRLCTTPGGERCCLSIESRLIVEIRLFMGLLPSGTFTCQTRPCSCCHNKYIFWIILLAFVLLIKSRKSFNMLRSIFCSCFNMLCRKVSFLFIPGRDVF</sequence>
<evidence type="ECO:0000256" key="4">
    <source>
        <dbReference type="ARBA" id="ARBA00023136"/>
    </source>
</evidence>
<dbReference type="Proteomes" id="UP000001646">
    <property type="component" value="Chromosome 1"/>
</dbReference>
<dbReference type="InParanoid" id="G1KKQ0"/>
<comment type="subcellular location">
    <subcellularLocation>
        <location evidence="1">Membrane</location>
        <topology evidence="1">Multi-pass membrane protein</topology>
    </subcellularLocation>
</comment>
<feature type="transmembrane region" description="Helical" evidence="5">
    <location>
        <begin position="20"/>
        <end position="42"/>
    </location>
</feature>
<dbReference type="PANTHER" id="PTHR12489">
    <property type="entry name" value="LIPOMA HMGIC FUSION PARTNER-LIKE PROTEIN"/>
    <property type="match status" value="1"/>
</dbReference>
<dbReference type="Bgee" id="ENSACAG00000010973">
    <property type="expression patterns" value="Expressed in brain"/>
</dbReference>
<gene>
    <name evidence="6" type="primary">LOC100551714</name>
</gene>
<reference evidence="6" key="2">
    <citation type="submission" date="2025-08" db="UniProtKB">
        <authorList>
            <consortium name="Ensembl"/>
        </authorList>
    </citation>
    <scope>IDENTIFICATION</scope>
</reference>